<sequence>MKKIHIIGLGLLGGSFSLALKKVKPEIHFTGYDKDAKNLQDAFTLGIIDEAKDKADPDTDIVILATPADSLEGILKESLDQAGQDTLIMDFGSTKAKLCQSVANHPKRSQYLAGHPIAGTEYSGPKAAQEDLLDKKVFIICEMEKTDLHLKGKAYEVLEALNMKLRFMDPEEHDNQLAFVSHLSHISSFMLGKTVLDKMEDDKNVFDMAGSGFASTVRLAKSSPAMWAPILSENKKNILEALSMYISNLSKFRDKIIADDVEGLYLEMEKINAIRDILDLK</sequence>
<protein>
    <submittedName>
        <fullName evidence="3">Prephenate dehydrogenase</fullName>
        <ecNumber evidence="3">1.3.1.12</ecNumber>
    </submittedName>
</protein>
<proteinExistence type="predicted"/>
<dbReference type="InterPro" id="IPR036291">
    <property type="entry name" value="NAD(P)-bd_dom_sf"/>
</dbReference>
<keyword evidence="1 3" id="KW-0560">Oxidoreductase</keyword>
<dbReference type="InterPro" id="IPR003099">
    <property type="entry name" value="Prephen_DH"/>
</dbReference>
<evidence type="ECO:0000259" key="2">
    <source>
        <dbReference type="PROSITE" id="PS51176"/>
    </source>
</evidence>
<feature type="domain" description="Prephenate/arogenate dehydrogenase" evidence="2">
    <location>
        <begin position="2"/>
        <end position="281"/>
    </location>
</feature>
<dbReference type="NCBIfam" id="NF006307">
    <property type="entry name" value="PRK08507.1"/>
    <property type="match status" value="1"/>
</dbReference>
<comment type="caution">
    <text evidence="3">The sequence shown here is derived from an EMBL/GenBank/DDBJ whole genome shotgun (WGS) entry which is preliminary data.</text>
</comment>
<gene>
    <name evidence="3" type="ORF">ACFFIP_14820</name>
</gene>
<keyword evidence="4" id="KW-1185">Reference proteome</keyword>
<dbReference type="Pfam" id="PF20463">
    <property type="entry name" value="PDH_C"/>
    <property type="match status" value="1"/>
</dbReference>
<dbReference type="InterPro" id="IPR046826">
    <property type="entry name" value="PDH_N"/>
</dbReference>
<accession>A0ABV6FVQ4</accession>
<reference evidence="3 4" key="1">
    <citation type="submission" date="2024-09" db="EMBL/GenBank/DDBJ databases">
        <authorList>
            <person name="Sun Q."/>
            <person name="Mori K."/>
        </authorList>
    </citation>
    <scope>NUCLEOTIDE SEQUENCE [LARGE SCALE GENOMIC DNA]</scope>
    <source>
        <strain evidence="3 4">CCM 7650</strain>
    </source>
</reference>
<dbReference type="GO" id="GO:0008977">
    <property type="term" value="F:prephenate dehydrogenase (NAD+) activity"/>
    <property type="evidence" value="ECO:0007669"/>
    <property type="project" value="UniProtKB-EC"/>
</dbReference>
<dbReference type="Pfam" id="PF02153">
    <property type="entry name" value="PDH_N"/>
    <property type="match status" value="1"/>
</dbReference>
<dbReference type="RefSeq" id="WP_382388469.1">
    <property type="nucleotide sequence ID" value="NZ_JBHLWI010000040.1"/>
</dbReference>
<dbReference type="InterPro" id="IPR050812">
    <property type="entry name" value="Preph/Arog_dehydrog"/>
</dbReference>
<dbReference type="Gene3D" id="1.10.3660.10">
    <property type="entry name" value="6-phosphogluconate dehydrogenase C-terminal like domain"/>
    <property type="match status" value="1"/>
</dbReference>
<dbReference type="Gene3D" id="3.40.50.720">
    <property type="entry name" value="NAD(P)-binding Rossmann-like Domain"/>
    <property type="match status" value="1"/>
</dbReference>
<evidence type="ECO:0000313" key="4">
    <source>
        <dbReference type="Proteomes" id="UP001589797"/>
    </source>
</evidence>
<dbReference type="SUPFAM" id="SSF48179">
    <property type="entry name" value="6-phosphogluconate dehydrogenase C-terminal domain-like"/>
    <property type="match status" value="1"/>
</dbReference>
<evidence type="ECO:0000313" key="3">
    <source>
        <dbReference type="EMBL" id="MFC0263963.1"/>
    </source>
</evidence>
<dbReference type="EMBL" id="JBHLWI010000040">
    <property type="protein sequence ID" value="MFC0263963.1"/>
    <property type="molecule type" value="Genomic_DNA"/>
</dbReference>
<dbReference type="InterPro" id="IPR046825">
    <property type="entry name" value="PDH_C"/>
</dbReference>
<dbReference type="EC" id="1.3.1.12" evidence="3"/>
<organism evidence="3 4">
    <name type="scientific">Fontibacter flavus</name>
    <dbReference type="NCBI Taxonomy" id="654838"/>
    <lineage>
        <taxon>Bacteria</taxon>
        <taxon>Pseudomonadati</taxon>
        <taxon>Bacteroidota</taxon>
        <taxon>Cytophagia</taxon>
        <taxon>Cytophagales</taxon>
        <taxon>Cyclobacteriaceae</taxon>
        <taxon>Fontibacter</taxon>
    </lineage>
</organism>
<dbReference type="InterPro" id="IPR008927">
    <property type="entry name" value="6-PGluconate_DH-like_C_sf"/>
</dbReference>
<dbReference type="PROSITE" id="PS51176">
    <property type="entry name" value="PDH_ADH"/>
    <property type="match status" value="1"/>
</dbReference>
<dbReference type="PANTHER" id="PTHR21363:SF0">
    <property type="entry name" value="PREPHENATE DEHYDROGENASE [NADP(+)]"/>
    <property type="match status" value="1"/>
</dbReference>
<dbReference type="SUPFAM" id="SSF51735">
    <property type="entry name" value="NAD(P)-binding Rossmann-fold domains"/>
    <property type="match status" value="1"/>
</dbReference>
<evidence type="ECO:0000256" key="1">
    <source>
        <dbReference type="ARBA" id="ARBA00023002"/>
    </source>
</evidence>
<dbReference type="PANTHER" id="PTHR21363">
    <property type="entry name" value="PREPHENATE DEHYDROGENASE"/>
    <property type="match status" value="1"/>
</dbReference>
<name>A0ABV6FVQ4_9BACT</name>
<dbReference type="Proteomes" id="UP001589797">
    <property type="component" value="Unassembled WGS sequence"/>
</dbReference>